<evidence type="ECO:0000313" key="2">
    <source>
        <dbReference type="Proteomes" id="UP001056120"/>
    </source>
</evidence>
<keyword evidence="2" id="KW-1185">Reference proteome</keyword>
<reference evidence="2" key="1">
    <citation type="journal article" date="2022" name="Mol. Ecol. Resour.">
        <title>The genomes of chicory, endive, great burdock and yacon provide insights into Asteraceae palaeo-polyploidization history and plant inulin production.</title>
        <authorList>
            <person name="Fan W."/>
            <person name="Wang S."/>
            <person name="Wang H."/>
            <person name="Wang A."/>
            <person name="Jiang F."/>
            <person name="Liu H."/>
            <person name="Zhao H."/>
            <person name="Xu D."/>
            <person name="Zhang Y."/>
        </authorList>
    </citation>
    <scope>NUCLEOTIDE SEQUENCE [LARGE SCALE GENOMIC DNA]</scope>
    <source>
        <strain evidence="2">cv. Yunnan</strain>
    </source>
</reference>
<evidence type="ECO:0000313" key="1">
    <source>
        <dbReference type="EMBL" id="KAI3682992.1"/>
    </source>
</evidence>
<comment type="caution">
    <text evidence="1">The sequence shown here is derived from an EMBL/GenBank/DDBJ whole genome shotgun (WGS) entry which is preliminary data.</text>
</comment>
<sequence length="137" mass="15579">MASCSRVDIENTSIAKTFISWKEKVASERSEFFLQLQNFQWILAVVGSVTINHLNMEFVIDPTFYGFYKQHVTSLGNGMWKRRCDVVAWLNAQIFYKPFNNGKMLIGGSEHIFQVIMDAGDFSALIDTEGAKESLIV</sequence>
<name>A0ACB8YBZ9_9ASTR</name>
<protein>
    <submittedName>
        <fullName evidence="1">Uncharacterized protein</fullName>
    </submittedName>
</protein>
<reference evidence="1 2" key="2">
    <citation type="journal article" date="2022" name="Mol. Ecol. Resour.">
        <title>The genomes of chicory, endive, great burdock and yacon provide insights into Asteraceae paleo-polyploidization history and plant inulin production.</title>
        <authorList>
            <person name="Fan W."/>
            <person name="Wang S."/>
            <person name="Wang H."/>
            <person name="Wang A."/>
            <person name="Jiang F."/>
            <person name="Liu H."/>
            <person name="Zhao H."/>
            <person name="Xu D."/>
            <person name="Zhang Y."/>
        </authorList>
    </citation>
    <scope>NUCLEOTIDE SEQUENCE [LARGE SCALE GENOMIC DNA]</scope>
    <source>
        <strain evidence="2">cv. Yunnan</strain>
        <tissue evidence="1">Leaves</tissue>
    </source>
</reference>
<dbReference type="Proteomes" id="UP001056120">
    <property type="component" value="Linkage Group LG28"/>
</dbReference>
<dbReference type="EMBL" id="CM042045">
    <property type="protein sequence ID" value="KAI3682992.1"/>
    <property type="molecule type" value="Genomic_DNA"/>
</dbReference>
<accession>A0ACB8YBZ9</accession>
<gene>
    <name evidence="1" type="ORF">L1987_83430</name>
</gene>
<organism evidence="1 2">
    <name type="scientific">Smallanthus sonchifolius</name>
    <dbReference type="NCBI Taxonomy" id="185202"/>
    <lineage>
        <taxon>Eukaryota</taxon>
        <taxon>Viridiplantae</taxon>
        <taxon>Streptophyta</taxon>
        <taxon>Embryophyta</taxon>
        <taxon>Tracheophyta</taxon>
        <taxon>Spermatophyta</taxon>
        <taxon>Magnoliopsida</taxon>
        <taxon>eudicotyledons</taxon>
        <taxon>Gunneridae</taxon>
        <taxon>Pentapetalae</taxon>
        <taxon>asterids</taxon>
        <taxon>campanulids</taxon>
        <taxon>Asterales</taxon>
        <taxon>Asteraceae</taxon>
        <taxon>Asteroideae</taxon>
        <taxon>Heliantheae alliance</taxon>
        <taxon>Millerieae</taxon>
        <taxon>Smallanthus</taxon>
    </lineage>
</organism>
<proteinExistence type="predicted"/>